<dbReference type="Proteomes" id="UP001155901">
    <property type="component" value="Unassembled WGS sequence"/>
</dbReference>
<organism evidence="3 5">
    <name type="scientific">Duganella violaceipulchra</name>
    <dbReference type="NCBI Taxonomy" id="2849652"/>
    <lineage>
        <taxon>Bacteria</taxon>
        <taxon>Pseudomonadati</taxon>
        <taxon>Pseudomonadota</taxon>
        <taxon>Betaproteobacteria</taxon>
        <taxon>Burkholderiales</taxon>
        <taxon>Oxalobacteraceae</taxon>
        <taxon>Telluria group</taxon>
        <taxon>Duganella</taxon>
    </lineage>
</organism>
<evidence type="ECO:0000313" key="3">
    <source>
        <dbReference type="EMBL" id="MBV6321546.1"/>
    </source>
</evidence>
<dbReference type="GO" id="GO:0016020">
    <property type="term" value="C:membrane"/>
    <property type="evidence" value="ECO:0007669"/>
    <property type="project" value="TreeGrafter"/>
</dbReference>
<feature type="domain" description="AB hydrolase-1" evidence="2">
    <location>
        <begin position="65"/>
        <end position="294"/>
    </location>
</feature>
<reference evidence="4" key="2">
    <citation type="submission" date="2022-03" db="EMBL/GenBank/DDBJ databases">
        <title>Genome Encyclopedia of Bacteria and Archaea VI: Functional Genomics of Type Strains.</title>
        <authorList>
            <person name="Whitman W."/>
        </authorList>
    </citation>
    <scope>NUCLEOTIDE SEQUENCE</scope>
    <source>
        <strain evidence="4">HSC-15S17</strain>
    </source>
</reference>
<comment type="caution">
    <text evidence="3">The sequence shown here is derived from an EMBL/GenBank/DDBJ whole genome shotgun (WGS) entry which is preliminary data.</text>
</comment>
<dbReference type="EMBL" id="JAHTGR010000005">
    <property type="protein sequence ID" value="MBV6321546.1"/>
    <property type="molecule type" value="Genomic_DNA"/>
</dbReference>
<dbReference type="InterPro" id="IPR050266">
    <property type="entry name" value="AB_hydrolase_sf"/>
</dbReference>
<dbReference type="EMBL" id="JALJZU010000003">
    <property type="protein sequence ID" value="MCP2008195.1"/>
    <property type="molecule type" value="Genomic_DNA"/>
</dbReference>
<evidence type="ECO:0000256" key="1">
    <source>
        <dbReference type="SAM" id="MobiDB-lite"/>
    </source>
</evidence>
<keyword evidence="3" id="KW-0378">Hydrolase</keyword>
<dbReference type="PANTHER" id="PTHR43798">
    <property type="entry name" value="MONOACYLGLYCEROL LIPASE"/>
    <property type="match status" value="1"/>
</dbReference>
<dbReference type="GO" id="GO:0046464">
    <property type="term" value="P:acylglycerol catabolic process"/>
    <property type="evidence" value="ECO:0007669"/>
    <property type="project" value="TreeGrafter"/>
</dbReference>
<reference evidence="3" key="1">
    <citation type="submission" date="2021-07" db="EMBL/GenBank/DDBJ databases">
        <title>Characterization of violacein-producing bacteria and related species.</title>
        <authorList>
            <person name="Wilson H.S."/>
            <person name="De Leon M.E."/>
        </authorList>
    </citation>
    <scope>NUCLEOTIDE SEQUENCE</scope>
    <source>
        <strain evidence="3">HSC-15S17</strain>
    </source>
</reference>
<evidence type="ECO:0000313" key="6">
    <source>
        <dbReference type="Proteomes" id="UP001162889"/>
    </source>
</evidence>
<evidence type="ECO:0000259" key="2">
    <source>
        <dbReference type="Pfam" id="PF00561"/>
    </source>
</evidence>
<name>A0AA41HCB5_9BURK</name>
<dbReference type="EC" id="3.1.1.3" evidence="4"/>
<evidence type="ECO:0000313" key="4">
    <source>
        <dbReference type="EMBL" id="MCP2008195.1"/>
    </source>
</evidence>
<dbReference type="GO" id="GO:0047372">
    <property type="term" value="F:monoacylglycerol lipase activity"/>
    <property type="evidence" value="ECO:0007669"/>
    <property type="project" value="TreeGrafter"/>
</dbReference>
<dbReference type="PANTHER" id="PTHR43798:SF5">
    <property type="entry name" value="MONOACYLGLYCEROL LIPASE ABHD6"/>
    <property type="match status" value="1"/>
</dbReference>
<dbReference type="Proteomes" id="UP001162889">
    <property type="component" value="Unassembled WGS sequence"/>
</dbReference>
<dbReference type="RefSeq" id="WP_217942304.1">
    <property type="nucleotide sequence ID" value="NZ_JAHTGR010000005.1"/>
</dbReference>
<evidence type="ECO:0000313" key="5">
    <source>
        <dbReference type="Proteomes" id="UP001155901"/>
    </source>
</evidence>
<accession>A0AA41HCB5</accession>
<keyword evidence="6" id="KW-1185">Reference proteome</keyword>
<dbReference type="GO" id="GO:0004806">
    <property type="term" value="F:triacylglycerol lipase activity"/>
    <property type="evidence" value="ECO:0007669"/>
    <property type="project" value="UniProtKB-EC"/>
</dbReference>
<protein>
    <submittedName>
        <fullName evidence="3">Alpha/beta hydrolase</fullName>
    </submittedName>
    <submittedName>
        <fullName evidence="4">Triacylglycerol lipase</fullName>
        <ecNumber evidence="4">3.1.1.3</ecNumber>
    </submittedName>
</protein>
<proteinExistence type="predicted"/>
<dbReference type="InterPro" id="IPR000073">
    <property type="entry name" value="AB_hydrolase_1"/>
</dbReference>
<feature type="region of interest" description="Disordered" evidence="1">
    <location>
        <begin position="311"/>
        <end position="332"/>
    </location>
</feature>
<dbReference type="AlphaFoldDB" id="A0AA41HCB5"/>
<dbReference type="Pfam" id="PF00561">
    <property type="entry name" value="Abhydrolase_1"/>
    <property type="match status" value="1"/>
</dbReference>
<sequence>MHIIYTVTIILAALAAALLLFERAAPLTAARLGMALERRRAGLRRRDGALPGFSMPYLEGGGGEVLVLIHGFAGDKDNFTRIARFLTPRYRVLIPDLPGFGEAGRAPLAGYAIADQVERLRVFLDHHAPGRIHLGGNSMGGYIAAQFAACHPERVASVWLLDAAGTAAAQSSAVLNAYRASGAMPLLVPTQRDFARLLAYSAHRKFFLPYSVRTALARRAAADFALHTEIMRQVVASPLLEQQYQGLRTPALIVWGEQDRILHPSGAATLARLFGQHRVILMPGVGHLPMLEAPRRNAADYLGFRRQLAQAAQDDDDGRAPATAADVLTASR</sequence>
<gene>
    <name evidence="3" type="ORF">KVP70_11415</name>
    <name evidence="4" type="ORF">L1274_001895</name>
</gene>